<evidence type="ECO:0000313" key="3">
    <source>
        <dbReference type="EMBL" id="MFC4426732.1"/>
    </source>
</evidence>
<dbReference type="InterPro" id="IPR006016">
    <property type="entry name" value="UspA"/>
</dbReference>
<comment type="similarity">
    <text evidence="1">Belongs to the universal stress protein A family.</text>
</comment>
<dbReference type="Pfam" id="PF00582">
    <property type="entry name" value="Usp"/>
    <property type="match status" value="1"/>
</dbReference>
<sequence>MYRHVLVPTDFSAVSLQATKHACDLVRALGGQLTLLHVLGGDTNPEDARLHLEALRHLARRPPTLLTRNGAPEGVVSSILTCVSEQRADLIVLGASGEGGADRLGSVARELAFRASVPVHVIPAVLTRSGGTPRAWRNIVQSG</sequence>
<dbReference type="CDD" id="cd00293">
    <property type="entry name" value="USP-like"/>
    <property type="match status" value="1"/>
</dbReference>
<dbReference type="SUPFAM" id="SSF52402">
    <property type="entry name" value="Adenine nucleotide alpha hydrolases-like"/>
    <property type="match status" value="1"/>
</dbReference>
<dbReference type="RefSeq" id="WP_380039509.1">
    <property type="nucleotide sequence ID" value="NZ_JBHSEH010000010.1"/>
</dbReference>
<dbReference type="PANTHER" id="PTHR46268:SF6">
    <property type="entry name" value="UNIVERSAL STRESS PROTEIN UP12"/>
    <property type="match status" value="1"/>
</dbReference>
<dbReference type="EMBL" id="JBHSEH010000010">
    <property type="protein sequence ID" value="MFC4426732.1"/>
    <property type="molecule type" value="Genomic_DNA"/>
</dbReference>
<dbReference type="Proteomes" id="UP001595998">
    <property type="component" value="Unassembled WGS sequence"/>
</dbReference>
<name>A0ABV8XQA9_9DEIO</name>
<dbReference type="InterPro" id="IPR006015">
    <property type="entry name" value="Universal_stress_UspA"/>
</dbReference>
<accession>A0ABV8XQA9</accession>
<dbReference type="Gene3D" id="3.40.50.620">
    <property type="entry name" value="HUPs"/>
    <property type="match status" value="1"/>
</dbReference>
<evidence type="ECO:0000256" key="1">
    <source>
        <dbReference type="ARBA" id="ARBA00008791"/>
    </source>
</evidence>
<evidence type="ECO:0000313" key="4">
    <source>
        <dbReference type="Proteomes" id="UP001595998"/>
    </source>
</evidence>
<gene>
    <name evidence="3" type="ORF">ACFOZ9_10940</name>
</gene>
<keyword evidence="4" id="KW-1185">Reference proteome</keyword>
<dbReference type="PANTHER" id="PTHR46268">
    <property type="entry name" value="STRESS RESPONSE PROTEIN NHAX"/>
    <property type="match status" value="1"/>
</dbReference>
<comment type="caution">
    <text evidence="3">The sequence shown here is derived from an EMBL/GenBank/DDBJ whole genome shotgun (WGS) entry which is preliminary data.</text>
</comment>
<dbReference type="PRINTS" id="PR01438">
    <property type="entry name" value="UNVRSLSTRESS"/>
</dbReference>
<proteinExistence type="inferred from homology"/>
<reference evidence="4" key="1">
    <citation type="journal article" date="2019" name="Int. J. Syst. Evol. Microbiol.">
        <title>The Global Catalogue of Microorganisms (GCM) 10K type strain sequencing project: providing services to taxonomists for standard genome sequencing and annotation.</title>
        <authorList>
            <consortium name="The Broad Institute Genomics Platform"/>
            <consortium name="The Broad Institute Genome Sequencing Center for Infectious Disease"/>
            <person name="Wu L."/>
            <person name="Ma J."/>
        </authorList>
    </citation>
    <scope>NUCLEOTIDE SEQUENCE [LARGE SCALE GENOMIC DNA]</scope>
    <source>
        <strain evidence="4">CCUG 56029</strain>
    </source>
</reference>
<dbReference type="InterPro" id="IPR014729">
    <property type="entry name" value="Rossmann-like_a/b/a_fold"/>
</dbReference>
<organism evidence="3 4">
    <name type="scientific">Deinococcus navajonensis</name>
    <dbReference type="NCBI Taxonomy" id="309884"/>
    <lineage>
        <taxon>Bacteria</taxon>
        <taxon>Thermotogati</taxon>
        <taxon>Deinococcota</taxon>
        <taxon>Deinococci</taxon>
        <taxon>Deinococcales</taxon>
        <taxon>Deinococcaceae</taxon>
        <taxon>Deinococcus</taxon>
    </lineage>
</organism>
<evidence type="ECO:0000259" key="2">
    <source>
        <dbReference type="Pfam" id="PF00582"/>
    </source>
</evidence>
<protein>
    <submittedName>
        <fullName evidence="3">Universal stress protein</fullName>
    </submittedName>
</protein>
<feature type="domain" description="UspA" evidence="2">
    <location>
        <begin position="1"/>
        <end position="123"/>
    </location>
</feature>